<dbReference type="EMBL" id="LIZS01000053">
    <property type="protein sequence ID" value="KPJ52547.1"/>
    <property type="molecule type" value="Genomic_DNA"/>
</dbReference>
<protein>
    <recommendedName>
        <fullName evidence="4">Glycosyltransferase subfamily 4-like N-terminal domain-containing protein</fullName>
    </recommendedName>
</protein>
<gene>
    <name evidence="2" type="ORF">AMJ39_07570</name>
</gene>
<dbReference type="SFLD" id="SFLDG01129">
    <property type="entry name" value="C1.5:_HAD__Beta-PGM__Phosphata"/>
    <property type="match status" value="1"/>
</dbReference>
<dbReference type="SUPFAM" id="SSF53756">
    <property type="entry name" value="UDP-Glycosyltransferase/glycogen phosphorylase"/>
    <property type="match status" value="1"/>
</dbReference>
<dbReference type="Proteomes" id="UP000052008">
    <property type="component" value="Unassembled WGS sequence"/>
</dbReference>
<dbReference type="InterPro" id="IPR036412">
    <property type="entry name" value="HAD-like_sf"/>
</dbReference>
<accession>A0A0S7WR74</accession>
<dbReference type="SUPFAM" id="SSF56784">
    <property type="entry name" value="HAD-like"/>
    <property type="match status" value="1"/>
</dbReference>
<dbReference type="Pfam" id="PF00702">
    <property type="entry name" value="Hydrolase"/>
    <property type="match status" value="1"/>
</dbReference>
<dbReference type="PANTHER" id="PTHR46191">
    <property type="match status" value="1"/>
</dbReference>
<dbReference type="InterPro" id="IPR051828">
    <property type="entry name" value="HAD-like_hydrolase_domain"/>
</dbReference>
<dbReference type="STRING" id="1703770.AMJ39_07570"/>
<evidence type="ECO:0000313" key="3">
    <source>
        <dbReference type="Proteomes" id="UP000052008"/>
    </source>
</evidence>
<dbReference type="InterPro" id="IPR023214">
    <property type="entry name" value="HAD_sf"/>
</dbReference>
<sequence length="850" mass="93854">MNELRLVVVHYHLLPGGVTSVIRDGLAALALYGGWDRVVATILAGRSSGVASFLEQTSSIWDGGLAINVQTWPVLDYRSDPWPSQLEFEAEAIRLAQQLTAACNAIDADVLWVHNPTLGKNPLVTEAVSQLPQRAPGLRILFHIHDFAECGRLDNLRTLRQCCGRGGVRTPFPAAPGLSVITLTTADRNRLTRAGYPESNVFSVPDPVPMPRSVRPFSPHERAGVARRIAAWGRGHAYRFEPGGKWLVAPLRTIRRKNVLELALLLRLLGDGWRLLITLDCNSDPERPYAEMVKECLRREDLPAVLGFGPDLIGEAISFDPLLASADAIGTTSVLEGFGLTFVEAGLRRRPLLGRDLRDVSGDLAGLPRQGLYGALCVPLEERDRVKTLNMYREKVTRTAEELEITPAHRDRAMDRMESTFENNLIDFSLLDLASQARAVHRLADPAARDEVLSANPDVVAALEGIEAAPSELDQELLANCVGPERFAHRFREVLQSPPGVSRDTSEVSQHLVEQFFHPPYLRLLFDAGDDWRLWERELPRAAARRSPPPHPTPTVTVNTTRERFAGIRVVLWDVYGTLLRQTSRGPDPQSFLDCLAAAGLDITGPQGNAAEVFHSIIREVHVAARVRGLRQPEVLIEQIWQQLAERILPGQWMTRDQARYAAARYELTVHPTQPMPGSSESIIGLHQLGIGQGIISNSQFYTPPILREALGRETWALLDPDLLFWSYEYGVAKPDPAFFTRARTVLTGRGVQPHQVLMVGDDRENDAAPACAIGWRTLLFIDEEDSEAARQEDETEAVHAEPDAVCHSLAALPSWLGTIARGSAGSSDRGASMIEAPQPEDLQPPSRAN</sequence>
<evidence type="ECO:0000313" key="2">
    <source>
        <dbReference type="EMBL" id="KPJ52547.1"/>
    </source>
</evidence>
<name>A0A0S7WR74_UNCT6</name>
<dbReference type="PANTHER" id="PTHR46191:SF2">
    <property type="entry name" value="HALOACID DEHALOGENASE-LIKE HYDROLASE DOMAIN-CONTAINING PROTEIN 3"/>
    <property type="match status" value="1"/>
</dbReference>
<feature type="compositionally biased region" description="Low complexity" evidence="1">
    <location>
        <begin position="824"/>
        <end position="833"/>
    </location>
</feature>
<feature type="region of interest" description="Disordered" evidence="1">
    <location>
        <begin position="824"/>
        <end position="850"/>
    </location>
</feature>
<evidence type="ECO:0008006" key="4">
    <source>
        <dbReference type="Google" id="ProtNLM"/>
    </source>
</evidence>
<dbReference type="AlphaFoldDB" id="A0A0S7WR74"/>
<dbReference type="Gene3D" id="3.40.50.1000">
    <property type="entry name" value="HAD superfamily/HAD-like"/>
    <property type="match status" value="1"/>
</dbReference>
<comment type="caution">
    <text evidence="2">The sequence shown here is derived from an EMBL/GenBank/DDBJ whole genome shotgun (WGS) entry which is preliminary data.</text>
</comment>
<dbReference type="SFLD" id="SFLDS00003">
    <property type="entry name" value="Haloacid_Dehalogenase"/>
    <property type="match status" value="1"/>
</dbReference>
<dbReference type="Gene3D" id="3.40.50.2000">
    <property type="entry name" value="Glycogen Phosphorylase B"/>
    <property type="match status" value="1"/>
</dbReference>
<proteinExistence type="predicted"/>
<evidence type="ECO:0000256" key="1">
    <source>
        <dbReference type="SAM" id="MobiDB-lite"/>
    </source>
</evidence>
<reference evidence="2 3" key="1">
    <citation type="journal article" date="2015" name="Microbiome">
        <title>Genomic resolution of linkages in carbon, nitrogen, and sulfur cycling among widespread estuary sediment bacteria.</title>
        <authorList>
            <person name="Baker B.J."/>
            <person name="Lazar C.S."/>
            <person name="Teske A.P."/>
            <person name="Dick G.J."/>
        </authorList>
    </citation>
    <scope>NUCLEOTIDE SEQUENCE [LARGE SCALE GENOMIC DNA]</scope>
    <source>
        <strain evidence="2">DG_24</strain>
    </source>
</reference>
<organism evidence="2 3">
    <name type="scientific">candidate division TA06 bacterium DG_24</name>
    <dbReference type="NCBI Taxonomy" id="1703770"/>
    <lineage>
        <taxon>Bacteria</taxon>
        <taxon>Bacteria division TA06</taxon>
    </lineage>
</organism>